<name>A0ABX2KND3_9PROT</name>
<organism evidence="1 2">
    <name type="scientific">Azospirillum melinis</name>
    <dbReference type="NCBI Taxonomy" id="328839"/>
    <lineage>
        <taxon>Bacteria</taxon>
        <taxon>Pseudomonadati</taxon>
        <taxon>Pseudomonadota</taxon>
        <taxon>Alphaproteobacteria</taxon>
        <taxon>Rhodospirillales</taxon>
        <taxon>Azospirillaceae</taxon>
        <taxon>Azospirillum</taxon>
    </lineage>
</organism>
<dbReference type="RefSeq" id="WP_174473222.1">
    <property type="nucleotide sequence ID" value="NZ_JAGINN010000008.1"/>
</dbReference>
<sequence length="100" mass="10840">MTIILETTGTHLYPGARGTVRDGRPPSQQQRQPTSCLILFTDGTAAAGTLNARDATEWLLAVAPHRTGRGTAIPSRCWIVVFDRTVTPQSLRVRSKCPPA</sequence>
<gene>
    <name evidence="1" type="ORF">GBZ48_23515</name>
</gene>
<evidence type="ECO:0008006" key="3">
    <source>
        <dbReference type="Google" id="ProtNLM"/>
    </source>
</evidence>
<evidence type="ECO:0000313" key="2">
    <source>
        <dbReference type="Proteomes" id="UP000605086"/>
    </source>
</evidence>
<dbReference type="Proteomes" id="UP000605086">
    <property type="component" value="Unassembled WGS sequence"/>
</dbReference>
<evidence type="ECO:0000313" key="1">
    <source>
        <dbReference type="EMBL" id="NUB02215.1"/>
    </source>
</evidence>
<protein>
    <recommendedName>
        <fullName evidence="3">VWA domain-containing protein</fullName>
    </recommendedName>
</protein>
<reference evidence="1 2" key="1">
    <citation type="submission" date="2019-10" db="EMBL/GenBank/DDBJ databases">
        <title>Genome sequence of Azospirillum melinis.</title>
        <authorList>
            <person name="Ambrosini A."/>
            <person name="Sant'Anna F.H."/>
            <person name="Cassan F.D."/>
            <person name="Souza E.M."/>
            <person name="Passaglia L.M.P."/>
        </authorList>
    </citation>
    <scope>NUCLEOTIDE SEQUENCE [LARGE SCALE GENOMIC DNA]</scope>
    <source>
        <strain evidence="1 2">TMCY0552</strain>
    </source>
</reference>
<comment type="caution">
    <text evidence="1">The sequence shown here is derived from an EMBL/GenBank/DDBJ whole genome shotgun (WGS) entry which is preliminary data.</text>
</comment>
<keyword evidence="2" id="KW-1185">Reference proteome</keyword>
<proteinExistence type="predicted"/>
<accession>A0ABX2KND3</accession>
<dbReference type="EMBL" id="WHOS01000036">
    <property type="protein sequence ID" value="NUB02215.1"/>
    <property type="molecule type" value="Genomic_DNA"/>
</dbReference>